<dbReference type="PRINTS" id="PR00398">
    <property type="entry name" value="STRDHORMONER"/>
</dbReference>
<keyword evidence="3 11" id="KW-0479">Metal-binding</keyword>
<dbReference type="GO" id="GO:0000978">
    <property type="term" value="F:RNA polymerase II cis-regulatory region sequence-specific DNA binding"/>
    <property type="evidence" value="ECO:0007669"/>
    <property type="project" value="InterPro"/>
</dbReference>
<evidence type="ECO:0000256" key="5">
    <source>
        <dbReference type="ARBA" id="ARBA00022833"/>
    </source>
</evidence>
<keyword evidence="10 11" id="KW-0539">Nucleus</keyword>
<dbReference type="GO" id="GO:0005634">
    <property type="term" value="C:nucleus"/>
    <property type="evidence" value="ECO:0007669"/>
    <property type="project" value="UniProtKB-SubCell"/>
</dbReference>
<dbReference type="Gene3D" id="3.30.50.10">
    <property type="entry name" value="Erythroid Transcription Factor GATA-1, subunit A"/>
    <property type="match status" value="1"/>
</dbReference>
<evidence type="ECO:0000313" key="15">
    <source>
        <dbReference type="Proteomes" id="UP000887566"/>
    </source>
</evidence>
<evidence type="ECO:0000256" key="3">
    <source>
        <dbReference type="ARBA" id="ARBA00022723"/>
    </source>
</evidence>
<dbReference type="Gene3D" id="1.10.565.10">
    <property type="entry name" value="Retinoid X Receptor"/>
    <property type="match status" value="1"/>
</dbReference>
<dbReference type="SUPFAM" id="SSF48508">
    <property type="entry name" value="Nuclear receptor ligand-binding domain"/>
    <property type="match status" value="1"/>
</dbReference>
<dbReference type="Proteomes" id="UP000887566">
    <property type="component" value="Unplaced"/>
</dbReference>
<feature type="domain" description="NR LBD" evidence="14">
    <location>
        <begin position="225"/>
        <end position="479"/>
    </location>
</feature>
<comment type="similarity">
    <text evidence="2 11">Belongs to the nuclear hormone receptor family.</text>
</comment>
<keyword evidence="15" id="KW-1185">Reference proteome</keyword>
<keyword evidence="6 11" id="KW-0805">Transcription regulation</keyword>
<sequence>MDRNFADDIVGFESGDLSEQTNYHAQPLQALLGRAPLVSSLGPNADFIQIGAMPSNAMSAAQSSGRMEESGRTSVIQLQNRETSNDFADSVSCGLCAICGDRATGNHYGVISCNGCKGFFRRTCWKNQRYVCRFSDNCLVDKDHRNACRFCRFQKCLMVGMKREAIQNERDSIGCSSSTKRLVKDSSRKRSQPAPDETDDDDSDVGNADAVESPSSASDSRRKKSKNDLLDDLLAMEARCNLHSVVMLSKTNQQNVQSISAAVDAPSDLARPAEKFYRGLRKATIADLQDSWRTALLLMVEWAKGVKPFPDLPTDDKLSLLRNYAAQHLLLLPAYKTPDDNMICLINDCYVPRDTDLPDINNVVNRCLDELVAPMRRLGMTEAEFVLMKTLAFMNPETKGLLAETRPLIRQTREQAIQALYDYEHKHFAPSAAKRFGTLLLLAPQLKEIAQLLVENIQLAKLFGLATVDQLLEELILVETDGSGRRTIEGGNG</sequence>
<feature type="region of interest" description="Disordered" evidence="12">
    <location>
        <begin position="177"/>
        <end position="224"/>
    </location>
</feature>
<dbReference type="InterPro" id="IPR013088">
    <property type="entry name" value="Znf_NHR/GATA"/>
</dbReference>
<keyword evidence="4 11" id="KW-0863">Zinc-finger</keyword>
<dbReference type="InterPro" id="IPR035500">
    <property type="entry name" value="NHR-like_dom_sf"/>
</dbReference>
<dbReference type="SMART" id="SM00399">
    <property type="entry name" value="ZnF_C4"/>
    <property type="match status" value="1"/>
</dbReference>
<dbReference type="WBParaSite" id="PSAMB.scaffold3166size19411.g20583.t1">
    <property type="protein sequence ID" value="PSAMB.scaffold3166size19411.g20583.t1"/>
    <property type="gene ID" value="PSAMB.scaffold3166size19411.g20583"/>
</dbReference>
<evidence type="ECO:0000256" key="11">
    <source>
        <dbReference type="RuleBase" id="RU004334"/>
    </source>
</evidence>
<keyword evidence="8 11" id="KW-0804">Transcription</keyword>
<evidence type="ECO:0000256" key="1">
    <source>
        <dbReference type="ARBA" id="ARBA00004123"/>
    </source>
</evidence>
<dbReference type="GO" id="GO:0008270">
    <property type="term" value="F:zinc ion binding"/>
    <property type="evidence" value="ECO:0007669"/>
    <property type="project" value="UniProtKB-KW"/>
</dbReference>
<keyword evidence="5 11" id="KW-0862">Zinc</keyword>
<dbReference type="PROSITE" id="PS51843">
    <property type="entry name" value="NR_LBD"/>
    <property type="match status" value="1"/>
</dbReference>
<dbReference type="AlphaFoldDB" id="A0A914W6H0"/>
<dbReference type="PRINTS" id="PR00047">
    <property type="entry name" value="STROIDFINGER"/>
</dbReference>
<evidence type="ECO:0000256" key="6">
    <source>
        <dbReference type="ARBA" id="ARBA00023015"/>
    </source>
</evidence>
<dbReference type="PROSITE" id="PS51030">
    <property type="entry name" value="NUCLEAR_REC_DBD_2"/>
    <property type="match status" value="1"/>
</dbReference>
<organism evidence="15 16">
    <name type="scientific">Plectus sambesii</name>
    <dbReference type="NCBI Taxonomy" id="2011161"/>
    <lineage>
        <taxon>Eukaryota</taxon>
        <taxon>Metazoa</taxon>
        <taxon>Ecdysozoa</taxon>
        <taxon>Nematoda</taxon>
        <taxon>Chromadorea</taxon>
        <taxon>Plectida</taxon>
        <taxon>Plectina</taxon>
        <taxon>Plectoidea</taxon>
        <taxon>Plectidae</taxon>
        <taxon>Plectus</taxon>
    </lineage>
</organism>
<proteinExistence type="inferred from homology"/>
<evidence type="ECO:0000256" key="10">
    <source>
        <dbReference type="ARBA" id="ARBA00023242"/>
    </source>
</evidence>
<dbReference type="CDD" id="cd06960">
    <property type="entry name" value="NR_DBD_HNF4A"/>
    <property type="match status" value="1"/>
</dbReference>
<evidence type="ECO:0000259" key="13">
    <source>
        <dbReference type="PROSITE" id="PS51030"/>
    </source>
</evidence>
<evidence type="ECO:0000256" key="2">
    <source>
        <dbReference type="ARBA" id="ARBA00005993"/>
    </source>
</evidence>
<protein>
    <submittedName>
        <fullName evidence="16">Uncharacterized protein</fullName>
    </submittedName>
</protein>
<evidence type="ECO:0000313" key="16">
    <source>
        <dbReference type="WBParaSite" id="PSAMB.scaffold3166size19411.g20583.t1"/>
    </source>
</evidence>
<dbReference type="PANTHER" id="PTHR24083">
    <property type="entry name" value="NUCLEAR HORMONE RECEPTOR"/>
    <property type="match status" value="1"/>
</dbReference>
<evidence type="ECO:0000256" key="8">
    <source>
        <dbReference type="ARBA" id="ARBA00023163"/>
    </source>
</evidence>
<feature type="domain" description="Nuclear receptor" evidence="13">
    <location>
        <begin position="93"/>
        <end position="168"/>
    </location>
</feature>
<dbReference type="SMART" id="SM00430">
    <property type="entry name" value="HOLI"/>
    <property type="match status" value="1"/>
</dbReference>
<evidence type="ECO:0000256" key="4">
    <source>
        <dbReference type="ARBA" id="ARBA00022771"/>
    </source>
</evidence>
<comment type="subcellular location">
    <subcellularLocation>
        <location evidence="1 11">Nucleus</location>
    </subcellularLocation>
</comment>
<dbReference type="PROSITE" id="PS00031">
    <property type="entry name" value="NUCLEAR_REC_DBD_1"/>
    <property type="match status" value="1"/>
</dbReference>
<accession>A0A914W6H0</accession>
<keyword evidence="7 11" id="KW-0238">DNA-binding</keyword>
<dbReference type="InterPro" id="IPR001628">
    <property type="entry name" value="Znf_hrmn_rcpt"/>
</dbReference>
<evidence type="ECO:0000256" key="9">
    <source>
        <dbReference type="ARBA" id="ARBA00023170"/>
    </source>
</evidence>
<dbReference type="InterPro" id="IPR001723">
    <property type="entry name" value="Nuclear_hrmn_rcpt"/>
</dbReference>
<dbReference type="SUPFAM" id="SSF57716">
    <property type="entry name" value="Glucocorticoid receptor-like (DNA-binding domain)"/>
    <property type="match status" value="1"/>
</dbReference>
<evidence type="ECO:0000256" key="7">
    <source>
        <dbReference type="ARBA" id="ARBA00023125"/>
    </source>
</evidence>
<dbReference type="InterPro" id="IPR049636">
    <property type="entry name" value="HNF4-like_DBD"/>
</dbReference>
<reference evidence="16" key="1">
    <citation type="submission" date="2022-11" db="UniProtKB">
        <authorList>
            <consortium name="WormBaseParasite"/>
        </authorList>
    </citation>
    <scope>IDENTIFICATION</scope>
</reference>
<evidence type="ECO:0000259" key="14">
    <source>
        <dbReference type="PROSITE" id="PS51843"/>
    </source>
</evidence>
<dbReference type="InterPro" id="IPR000536">
    <property type="entry name" value="Nucl_hrmn_rcpt_lig-bd"/>
</dbReference>
<name>A0A914W6H0_9BILA</name>
<keyword evidence="9 11" id="KW-0675">Receptor</keyword>
<dbReference type="GO" id="GO:0003700">
    <property type="term" value="F:DNA-binding transcription factor activity"/>
    <property type="evidence" value="ECO:0007669"/>
    <property type="project" value="InterPro"/>
</dbReference>
<dbReference type="Pfam" id="PF00105">
    <property type="entry name" value="zf-C4"/>
    <property type="match status" value="1"/>
</dbReference>
<dbReference type="Pfam" id="PF00104">
    <property type="entry name" value="Hormone_recep"/>
    <property type="match status" value="1"/>
</dbReference>
<dbReference type="InterPro" id="IPR050274">
    <property type="entry name" value="Nuclear_hormone_rcpt_NR2"/>
</dbReference>
<evidence type="ECO:0000256" key="12">
    <source>
        <dbReference type="SAM" id="MobiDB-lite"/>
    </source>
</evidence>
<dbReference type="FunFam" id="3.30.50.10:FF:000030">
    <property type="entry name" value="Nuclear Hormone Receptor family"/>
    <property type="match status" value="1"/>
</dbReference>